<evidence type="ECO:0008006" key="3">
    <source>
        <dbReference type="Google" id="ProtNLM"/>
    </source>
</evidence>
<evidence type="ECO:0000313" key="1">
    <source>
        <dbReference type="EMBL" id="GCE91988.1"/>
    </source>
</evidence>
<dbReference type="Proteomes" id="UP000326169">
    <property type="component" value="Unassembled WGS sequence"/>
</dbReference>
<protein>
    <recommendedName>
        <fullName evidence="3">HTH merR-type domain-containing protein</fullName>
    </recommendedName>
</protein>
<dbReference type="EMBL" id="BIMW01000001">
    <property type="protein sequence ID" value="GCE91988.1"/>
    <property type="molecule type" value="Genomic_DNA"/>
</dbReference>
<name>A0A5M3T210_LIMPL</name>
<dbReference type="GeneID" id="301681004"/>
<organism evidence="1 2">
    <name type="scientific">Limnospira platensis NIES-46</name>
    <dbReference type="NCBI Taxonomy" id="1236695"/>
    <lineage>
        <taxon>Bacteria</taxon>
        <taxon>Bacillati</taxon>
        <taxon>Cyanobacteriota</taxon>
        <taxon>Cyanophyceae</taxon>
        <taxon>Oscillatoriophycideae</taxon>
        <taxon>Oscillatoriales</taxon>
        <taxon>Sirenicapillariaceae</taxon>
        <taxon>Limnospira</taxon>
    </lineage>
</organism>
<dbReference type="Gene3D" id="1.10.1660.10">
    <property type="match status" value="1"/>
</dbReference>
<dbReference type="RefSeq" id="WP_006617491.1">
    <property type="nucleotide sequence ID" value="NZ_BIMW01000001.1"/>
</dbReference>
<sequence>MAIIEGFTRRETLDLTATTSNRLQYLERCQLVVPHRISNSRRPTVIYTWEQVLEIRAIKNLREVISLQTVRSIIKFLDESGFDDSLRDKQLVVIDEEVIWVQQDWKDFADKLPSVLKVAGHKNKDVGQYLLVVIPPLSQIVNEVWLAAEKSTVVHFESFKQRAKAKPTQVA</sequence>
<accession>A0A5M3T210</accession>
<proteinExistence type="predicted"/>
<dbReference type="InterPro" id="IPR009061">
    <property type="entry name" value="DNA-bd_dom_put_sf"/>
</dbReference>
<keyword evidence="2" id="KW-1185">Reference proteome</keyword>
<comment type="caution">
    <text evidence="1">The sequence shown here is derived from an EMBL/GenBank/DDBJ whole genome shotgun (WGS) entry which is preliminary data.</text>
</comment>
<dbReference type="SUPFAM" id="SSF46955">
    <property type="entry name" value="Putative DNA-binding domain"/>
    <property type="match status" value="1"/>
</dbReference>
<gene>
    <name evidence="1" type="ORF">NIES46_00220</name>
</gene>
<evidence type="ECO:0000313" key="2">
    <source>
        <dbReference type="Proteomes" id="UP000326169"/>
    </source>
</evidence>
<reference evidence="1 2" key="1">
    <citation type="journal article" date="2019" name="J Genomics">
        <title>The Draft Genome of a Hydrogen-producing Cyanobacterium, Arthrospira platensis NIES-46.</title>
        <authorList>
            <person name="Suzuki S."/>
            <person name="Yamaguchi H."/>
            <person name="Kawachi M."/>
        </authorList>
    </citation>
    <scope>NUCLEOTIDE SEQUENCE [LARGE SCALE GENOMIC DNA]</scope>
    <source>
        <strain evidence="1 2">NIES-46</strain>
    </source>
</reference>